<gene>
    <name evidence="1" type="ORF">QFC20_007097</name>
</gene>
<reference evidence="1" key="1">
    <citation type="submission" date="2023-04" db="EMBL/GenBank/DDBJ databases">
        <title>Draft Genome sequencing of Naganishia species isolated from polar environments using Oxford Nanopore Technology.</title>
        <authorList>
            <person name="Leo P."/>
            <person name="Venkateswaran K."/>
        </authorList>
    </citation>
    <scope>NUCLEOTIDE SEQUENCE</scope>
    <source>
        <strain evidence="1">MNA-CCFEE 5262</strain>
    </source>
</reference>
<organism evidence="1 2">
    <name type="scientific">Naganishia adeliensis</name>
    <dbReference type="NCBI Taxonomy" id="92952"/>
    <lineage>
        <taxon>Eukaryota</taxon>
        <taxon>Fungi</taxon>
        <taxon>Dikarya</taxon>
        <taxon>Basidiomycota</taxon>
        <taxon>Agaricomycotina</taxon>
        <taxon>Tremellomycetes</taxon>
        <taxon>Filobasidiales</taxon>
        <taxon>Filobasidiaceae</taxon>
        <taxon>Naganishia</taxon>
    </lineage>
</organism>
<protein>
    <submittedName>
        <fullName evidence="1">Uncharacterized protein</fullName>
    </submittedName>
</protein>
<dbReference type="Proteomes" id="UP001230649">
    <property type="component" value="Unassembled WGS sequence"/>
</dbReference>
<proteinExistence type="predicted"/>
<dbReference type="EMBL" id="JASBWS010000152">
    <property type="protein sequence ID" value="KAJ9093587.1"/>
    <property type="molecule type" value="Genomic_DNA"/>
</dbReference>
<accession>A0ACC2V4Q9</accession>
<evidence type="ECO:0000313" key="1">
    <source>
        <dbReference type="EMBL" id="KAJ9093587.1"/>
    </source>
</evidence>
<keyword evidence="2" id="KW-1185">Reference proteome</keyword>
<evidence type="ECO:0000313" key="2">
    <source>
        <dbReference type="Proteomes" id="UP001230649"/>
    </source>
</evidence>
<name>A0ACC2V4Q9_9TREE</name>
<sequence>MPCAGAADEQCGNGYKSSLYTSVSSVVKPLGCYVDSNPRILPDYSFKSASMTPLLCQSTCMSKGYSFAGVSYGSECYCGSDAPVTTAKTSDADCQQKCAGSTATCGGAWRTYVYSIGDTPVAAPSASTTAVKTTTPVTPSTTNQASTATTAAPASTGLVALGCYNDNGSNRLMSYSAASSGSMTPSICQSTCQGKGYDYAAPAASSKTSDSDCSMPCAGDAKQLCGASWKLNVWKLPVAPISTSVKPSTTAAATTTKATSATSTTVKPSSTTTVAPSSAATVGSTCIASDSREKKVWAHHIVGNTYPYTKDDWRRDIQLAQASGIDGFALNFGLDYWQPARIADAYAVAAELGSTFKLFLSPDMDVIECVSANNLGLIQNYISSYSNHSAAARYGGKTLLSSFAGQNCRFGQSSMNAGWQLAMGGHRDSTYFIPAWTQDPSQFGGYDMDGFVNWDAGWPKSTGDIDLTADKAAMSAIGSSRRLVAAVSPIFFTHFSWKNWLYRSDDFMMSQKLEQLLCIRNQLDQIEIISWNDYGEAHYVRDIGGDQPPESKLYTLGIPHTDILPLIKYYATAWKTGAYPKITKDQVFVMARPHPAMATATGDSIGAPTGRDRTQDNFYAQVHLTAPAVVYLKTDSQSTTFNGVAGVNRFEAPLEIGSGVEVLVGRNGQSVASVAIPDYTFTANPARYNFNYYIASSA</sequence>
<comment type="caution">
    <text evidence="1">The sequence shown here is derived from an EMBL/GenBank/DDBJ whole genome shotgun (WGS) entry which is preliminary data.</text>
</comment>